<name>A0ABV6Z5Q3_UNCC1</name>
<protein>
    <submittedName>
        <fullName evidence="1">Uncharacterized protein</fullName>
    </submittedName>
</protein>
<comment type="caution">
    <text evidence="1">The sequence shown here is derived from an EMBL/GenBank/DDBJ whole genome shotgun (WGS) entry which is preliminary data.</text>
</comment>
<gene>
    <name evidence="1" type="ORF">ACFL27_26630</name>
</gene>
<feature type="non-terminal residue" evidence="1">
    <location>
        <position position="83"/>
    </location>
</feature>
<reference evidence="1 2" key="1">
    <citation type="submission" date="2024-09" db="EMBL/GenBank/DDBJ databases">
        <title>Laminarin stimulates single cell rates of sulfate reduction while oxygen inhibits transcriptomic activity in coastal marine sediment.</title>
        <authorList>
            <person name="Lindsay M."/>
            <person name="Orcutt B."/>
            <person name="Emerson D."/>
            <person name="Stepanauskas R."/>
            <person name="D'Angelo T."/>
        </authorList>
    </citation>
    <scope>NUCLEOTIDE SEQUENCE [LARGE SCALE GENOMIC DNA]</scope>
    <source>
        <strain evidence="1">SAG AM-311-K15</strain>
    </source>
</reference>
<evidence type="ECO:0000313" key="2">
    <source>
        <dbReference type="Proteomes" id="UP001594351"/>
    </source>
</evidence>
<dbReference type="Proteomes" id="UP001594351">
    <property type="component" value="Unassembled WGS sequence"/>
</dbReference>
<sequence>MKIRENRYPFTEGWPSDHQEMLVKAAFLQKERATGPWEEWLSKTDFNNLEIYSRSILPLTYQNLLKQGVTFDSWVLEYLRKLY</sequence>
<proteinExistence type="predicted"/>
<evidence type="ECO:0000313" key="1">
    <source>
        <dbReference type="EMBL" id="MFC1853776.1"/>
    </source>
</evidence>
<dbReference type="EMBL" id="JBHPBY010000600">
    <property type="protein sequence ID" value="MFC1853776.1"/>
    <property type="molecule type" value="Genomic_DNA"/>
</dbReference>
<organism evidence="1 2">
    <name type="scientific">candidate division CSSED10-310 bacterium</name>
    <dbReference type="NCBI Taxonomy" id="2855610"/>
    <lineage>
        <taxon>Bacteria</taxon>
        <taxon>Bacteria division CSSED10-310</taxon>
    </lineage>
</organism>
<accession>A0ABV6Z5Q3</accession>
<keyword evidence="2" id="KW-1185">Reference proteome</keyword>